<dbReference type="AlphaFoldDB" id="A0AAW4WBR7"/>
<protein>
    <submittedName>
        <fullName evidence="1">Uncharacterized protein</fullName>
    </submittedName>
</protein>
<sequence length="56" mass="6551">MIGTIESPSKIKNGTLLKLGSNKYALTIKVDKHLNWFQKRMYKICFRIIATDYTEE</sequence>
<name>A0AAW4WBR7_9FIRM</name>
<dbReference type="EMBL" id="JAJEQQ010000018">
    <property type="protein sequence ID" value="MCC2228462.1"/>
    <property type="molecule type" value="Genomic_DNA"/>
</dbReference>
<comment type="caution">
    <text evidence="1">The sequence shown here is derived from an EMBL/GenBank/DDBJ whole genome shotgun (WGS) entry which is preliminary data.</text>
</comment>
<evidence type="ECO:0000313" key="1">
    <source>
        <dbReference type="EMBL" id="MCC2228462.1"/>
    </source>
</evidence>
<proteinExistence type="predicted"/>
<evidence type="ECO:0000313" key="2">
    <source>
        <dbReference type="Proteomes" id="UP001198612"/>
    </source>
</evidence>
<reference evidence="1 2" key="1">
    <citation type="submission" date="2021-10" db="EMBL/GenBank/DDBJ databases">
        <title>Anaerobic single-cell dispensing facilitates the cultivation of human gut bacteria.</title>
        <authorList>
            <person name="Afrizal A."/>
        </authorList>
    </citation>
    <scope>NUCLEOTIDE SEQUENCE [LARGE SCALE GENOMIC DNA]</scope>
    <source>
        <strain evidence="1 2">CLA-AA-H217</strain>
    </source>
</reference>
<dbReference type="RefSeq" id="WP_227588888.1">
    <property type="nucleotide sequence ID" value="NZ_JAJEQQ010000018.1"/>
</dbReference>
<organism evidence="1 2">
    <name type="scientific">Blautia fusiformis</name>
    <dbReference type="NCBI Taxonomy" id="2881264"/>
    <lineage>
        <taxon>Bacteria</taxon>
        <taxon>Bacillati</taxon>
        <taxon>Bacillota</taxon>
        <taxon>Clostridia</taxon>
        <taxon>Lachnospirales</taxon>
        <taxon>Lachnospiraceae</taxon>
        <taxon>Blautia</taxon>
    </lineage>
</organism>
<gene>
    <name evidence="1" type="ORF">LKD40_11705</name>
</gene>
<keyword evidence="2" id="KW-1185">Reference proteome</keyword>
<accession>A0AAW4WBR7</accession>
<dbReference type="Proteomes" id="UP001198612">
    <property type="component" value="Unassembled WGS sequence"/>
</dbReference>